<sequence>MTDSSPFLITDHKVNMSLIAIIIWTLTTCTWSSVGQILTQSEDQTVNPDQTVTIHCKQTPAVVCRKKDTSLYCMSWYHQIPGEAPKLLTYYTSERASGVSSRFSGSESGNHMDFTLTISGVQPEDSGVYYCQSQHDKGVSGTTDWVFTQCRSIIQKPFCVRQQRCSFELLQMLMLKIIIHLTDFTHKHTHIHTQRLFKAAELLMFIVVTHSSKHY</sequence>
<dbReference type="SMART" id="SM00408">
    <property type="entry name" value="IGc2"/>
    <property type="match status" value="1"/>
</dbReference>
<dbReference type="PANTHER" id="PTHR23267">
    <property type="entry name" value="IMMUNOGLOBULIN LIGHT CHAIN"/>
    <property type="match status" value="1"/>
</dbReference>
<dbReference type="InterPro" id="IPR013783">
    <property type="entry name" value="Ig-like_fold"/>
</dbReference>
<proteinExistence type="predicted"/>
<dbReference type="Ensembl" id="ENSCCRT00000156990.1">
    <property type="protein sequence ID" value="ENSCCRP00000148171.1"/>
    <property type="gene ID" value="ENSCCRG00000036032.2"/>
</dbReference>
<dbReference type="AlphaFoldDB" id="A0A9J8B0C8"/>
<evidence type="ECO:0000313" key="2">
    <source>
        <dbReference type="Ensembl" id="ENSCCRP00000148171.1"/>
    </source>
</evidence>
<dbReference type="InterPro" id="IPR003599">
    <property type="entry name" value="Ig_sub"/>
</dbReference>
<dbReference type="SMART" id="SM00409">
    <property type="entry name" value="IG"/>
    <property type="match status" value="1"/>
</dbReference>
<dbReference type="PROSITE" id="PS50835">
    <property type="entry name" value="IG_LIKE"/>
    <property type="match status" value="1"/>
</dbReference>
<feature type="domain" description="Ig-like" evidence="1">
    <location>
        <begin position="35"/>
        <end position="148"/>
    </location>
</feature>
<dbReference type="SMART" id="SM00406">
    <property type="entry name" value="IGv"/>
    <property type="match status" value="1"/>
</dbReference>
<reference evidence="2" key="2">
    <citation type="submission" date="2025-09" db="UniProtKB">
        <authorList>
            <consortium name="Ensembl"/>
        </authorList>
    </citation>
    <scope>IDENTIFICATION</scope>
</reference>
<dbReference type="InterPro" id="IPR003598">
    <property type="entry name" value="Ig_sub2"/>
</dbReference>
<name>A0A9J8B0C8_CYPCA</name>
<dbReference type="GeneTree" id="ENSGT01150000286991"/>
<reference evidence="2" key="1">
    <citation type="submission" date="2025-08" db="UniProtKB">
        <authorList>
            <consortium name="Ensembl"/>
        </authorList>
    </citation>
    <scope>IDENTIFICATION</scope>
</reference>
<dbReference type="Proteomes" id="UP001108240">
    <property type="component" value="Unplaced"/>
</dbReference>
<accession>A0A9J8B0C8</accession>
<dbReference type="InterPro" id="IPR036179">
    <property type="entry name" value="Ig-like_dom_sf"/>
</dbReference>
<protein>
    <recommendedName>
        <fullName evidence="1">Ig-like domain-containing protein</fullName>
    </recommendedName>
</protein>
<dbReference type="Gene3D" id="2.60.40.10">
    <property type="entry name" value="Immunoglobulins"/>
    <property type="match status" value="1"/>
</dbReference>
<dbReference type="SUPFAM" id="SSF48726">
    <property type="entry name" value="Immunoglobulin"/>
    <property type="match status" value="1"/>
</dbReference>
<dbReference type="InterPro" id="IPR050150">
    <property type="entry name" value="IgV_Light_Chain"/>
</dbReference>
<dbReference type="InterPro" id="IPR013106">
    <property type="entry name" value="Ig_V-set"/>
</dbReference>
<evidence type="ECO:0000259" key="1">
    <source>
        <dbReference type="PROSITE" id="PS50835"/>
    </source>
</evidence>
<dbReference type="InterPro" id="IPR007110">
    <property type="entry name" value="Ig-like_dom"/>
</dbReference>
<organism evidence="2 3">
    <name type="scientific">Cyprinus carpio carpio</name>
    <dbReference type="NCBI Taxonomy" id="630221"/>
    <lineage>
        <taxon>Eukaryota</taxon>
        <taxon>Metazoa</taxon>
        <taxon>Chordata</taxon>
        <taxon>Craniata</taxon>
        <taxon>Vertebrata</taxon>
        <taxon>Euteleostomi</taxon>
        <taxon>Actinopterygii</taxon>
        <taxon>Neopterygii</taxon>
        <taxon>Teleostei</taxon>
        <taxon>Ostariophysi</taxon>
        <taxon>Cypriniformes</taxon>
        <taxon>Cyprinidae</taxon>
        <taxon>Cyprininae</taxon>
        <taxon>Cyprinus</taxon>
    </lineage>
</organism>
<keyword evidence="3" id="KW-1185">Reference proteome</keyword>
<dbReference type="Pfam" id="PF07686">
    <property type="entry name" value="V-set"/>
    <property type="match status" value="1"/>
</dbReference>
<evidence type="ECO:0000313" key="3">
    <source>
        <dbReference type="Proteomes" id="UP001108240"/>
    </source>
</evidence>